<proteinExistence type="predicted"/>
<accession>A0A8S5QKS5</accession>
<sequence>MRIDDRKVNGCVSLDAVDPVDGFKIFINQDGAKWSLGDSTVDPAVVATHIKRVLADSRVPFVRFYVTIADTDTRTVLCQPNYTLDDAEKSIEIDIKALVSDKILSIALDTGVITFASNTIM</sequence>
<evidence type="ECO:0000313" key="1">
    <source>
        <dbReference type="EMBL" id="DAE19164.1"/>
    </source>
</evidence>
<dbReference type="EMBL" id="BK015668">
    <property type="protein sequence ID" value="DAE19164.1"/>
    <property type="molecule type" value="Genomic_DNA"/>
</dbReference>
<organism evidence="1">
    <name type="scientific">Siphoviridae sp. ctCUc43</name>
    <dbReference type="NCBI Taxonomy" id="2825379"/>
    <lineage>
        <taxon>Viruses</taxon>
        <taxon>Duplodnaviria</taxon>
        <taxon>Heunggongvirae</taxon>
        <taxon>Uroviricota</taxon>
        <taxon>Caudoviricetes</taxon>
    </lineage>
</organism>
<protein>
    <submittedName>
        <fullName evidence="1">Uncharacterized protein</fullName>
    </submittedName>
</protein>
<name>A0A8S5QKS5_9CAUD</name>
<reference evidence="1" key="1">
    <citation type="journal article" date="2021" name="Proc. Natl. Acad. Sci. U.S.A.">
        <title>A Catalog of Tens of Thousands of Viruses from Human Metagenomes Reveals Hidden Associations with Chronic Diseases.</title>
        <authorList>
            <person name="Tisza M.J."/>
            <person name="Buck C.B."/>
        </authorList>
    </citation>
    <scope>NUCLEOTIDE SEQUENCE</scope>
    <source>
        <strain evidence="1">CtCUc43</strain>
    </source>
</reference>